<name>A0A6A0BDB0_9LACT</name>
<accession>A0A6A0BDB0</accession>
<comment type="caution">
    <text evidence="1">The sequence shown here is derived from an EMBL/GenBank/DDBJ whole genome shotgun (WGS) entry which is preliminary data.</text>
</comment>
<evidence type="ECO:0000313" key="1">
    <source>
        <dbReference type="EMBL" id="GFH42351.1"/>
    </source>
</evidence>
<evidence type="ECO:0000313" key="2">
    <source>
        <dbReference type="Proteomes" id="UP000480303"/>
    </source>
</evidence>
<organism evidence="1 2">
    <name type="scientific">Pseudolactococcus hodotermopsidis</name>
    <dbReference type="NCBI Taxonomy" id="2709157"/>
    <lineage>
        <taxon>Bacteria</taxon>
        <taxon>Bacillati</taxon>
        <taxon>Bacillota</taxon>
        <taxon>Bacilli</taxon>
        <taxon>Lactobacillales</taxon>
        <taxon>Streptococcaceae</taxon>
        <taxon>Pseudolactococcus</taxon>
    </lineage>
</organism>
<dbReference type="EMBL" id="BLLI01000021">
    <property type="protein sequence ID" value="GFH42351.1"/>
    <property type="molecule type" value="Genomic_DNA"/>
</dbReference>
<reference evidence="1 2" key="1">
    <citation type="submission" date="2020-02" db="EMBL/GenBank/DDBJ databases">
        <title>Draft genome sequence of Lactococcus sp. Hs30E4-3.</title>
        <authorList>
            <person name="Noda S."/>
            <person name="Yuki M."/>
            <person name="Ohkuma M."/>
        </authorList>
    </citation>
    <scope>NUCLEOTIDE SEQUENCE [LARGE SCALE GENOMIC DNA]</scope>
    <source>
        <strain evidence="1 2">Hs30E4-3</strain>
    </source>
</reference>
<protein>
    <submittedName>
        <fullName evidence="1">Uncharacterized protein</fullName>
    </submittedName>
</protein>
<proteinExistence type="predicted"/>
<gene>
    <name evidence="1" type="ORF">Hs30E_09020</name>
</gene>
<dbReference type="Proteomes" id="UP000480303">
    <property type="component" value="Unassembled WGS sequence"/>
</dbReference>
<dbReference type="AlphaFoldDB" id="A0A6A0BDB0"/>
<sequence length="54" mass="6305">MNVGDCSRDIKNRMTKIKLEAIDTSVVAEKFSKLLEEKKTLPTFYQVELCTEYF</sequence>
<keyword evidence="2" id="KW-1185">Reference proteome</keyword>